<dbReference type="PANTHER" id="PTHR37422">
    <property type="entry name" value="TEICHURONIC ACID BIOSYNTHESIS PROTEIN TUAE"/>
    <property type="match status" value="1"/>
</dbReference>
<feature type="transmembrane region" description="Helical" evidence="5">
    <location>
        <begin position="358"/>
        <end position="381"/>
    </location>
</feature>
<evidence type="ECO:0000313" key="7">
    <source>
        <dbReference type="EMBL" id="AJP72828.1"/>
    </source>
</evidence>
<dbReference type="KEGG" id="sphi:TS85_15145"/>
<dbReference type="GO" id="GO:0016020">
    <property type="term" value="C:membrane"/>
    <property type="evidence" value="ECO:0007669"/>
    <property type="project" value="UniProtKB-SubCell"/>
</dbReference>
<feature type="transmembrane region" description="Helical" evidence="5">
    <location>
        <begin position="153"/>
        <end position="180"/>
    </location>
</feature>
<dbReference type="Pfam" id="PF04932">
    <property type="entry name" value="Wzy_C"/>
    <property type="match status" value="1"/>
</dbReference>
<feature type="transmembrane region" description="Helical" evidence="5">
    <location>
        <begin position="123"/>
        <end position="141"/>
    </location>
</feature>
<feature type="transmembrane region" description="Helical" evidence="5">
    <location>
        <begin position="223"/>
        <end position="242"/>
    </location>
</feature>
<dbReference type="Proteomes" id="UP000032300">
    <property type="component" value="Chromosome"/>
</dbReference>
<gene>
    <name evidence="7" type="ORF">TS85_15145</name>
</gene>
<evidence type="ECO:0000256" key="3">
    <source>
        <dbReference type="ARBA" id="ARBA00022989"/>
    </source>
</evidence>
<feature type="transmembrane region" description="Helical" evidence="5">
    <location>
        <begin position="41"/>
        <end position="59"/>
    </location>
</feature>
<evidence type="ECO:0000256" key="2">
    <source>
        <dbReference type="ARBA" id="ARBA00022692"/>
    </source>
</evidence>
<evidence type="ECO:0000256" key="5">
    <source>
        <dbReference type="SAM" id="Phobius"/>
    </source>
</evidence>
<evidence type="ECO:0000259" key="6">
    <source>
        <dbReference type="Pfam" id="PF04932"/>
    </source>
</evidence>
<protein>
    <recommendedName>
        <fullName evidence="6">O-antigen ligase-related domain-containing protein</fullName>
    </recommendedName>
</protein>
<feature type="transmembrane region" description="Helical" evidence="5">
    <location>
        <begin position="271"/>
        <end position="290"/>
    </location>
</feature>
<dbReference type="EMBL" id="CP010836">
    <property type="protein sequence ID" value="AJP72828.1"/>
    <property type="molecule type" value="Genomic_DNA"/>
</dbReference>
<accession>A0A7U4J9R0</accession>
<feature type="transmembrane region" description="Helical" evidence="5">
    <location>
        <begin position="200"/>
        <end position="216"/>
    </location>
</feature>
<evidence type="ECO:0000256" key="1">
    <source>
        <dbReference type="ARBA" id="ARBA00004141"/>
    </source>
</evidence>
<name>A0A7U4J9R0_9SPHN</name>
<feature type="domain" description="O-antigen ligase-related" evidence="6">
    <location>
        <begin position="233"/>
        <end position="370"/>
    </location>
</feature>
<keyword evidence="2 5" id="KW-0812">Transmembrane</keyword>
<feature type="transmembrane region" description="Helical" evidence="5">
    <location>
        <begin position="248"/>
        <end position="264"/>
    </location>
</feature>
<feature type="transmembrane region" description="Helical" evidence="5">
    <location>
        <begin position="71"/>
        <end position="88"/>
    </location>
</feature>
<reference evidence="7 8" key="2">
    <citation type="submission" date="2015-02" db="EMBL/GenBank/DDBJ databases">
        <title>The complete genome of Sphingomonas hengshuiensis sp. WHSC-8 isolated from soil of Hengshui Lake.</title>
        <authorList>
            <person name="Wei S."/>
            <person name="Guo J."/>
            <person name="Su C."/>
            <person name="Wu R."/>
            <person name="Zhang Z."/>
            <person name="Liang K."/>
            <person name="Li H."/>
            <person name="Wang T."/>
            <person name="Liu H."/>
            <person name="Zhang C."/>
            <person name="Li Z."/>
            <person name="Wang Q."/>
            <person name="Meng J."/>
        </authorList>
    </citation>
    <scope>NUCLEOTIDE SEQUENCE [LARGE SCALE GENOMIC DNA]</scope>
    <source>
        <strain evidence="7 8">WHSC-8</strain>
    </source>
</reference>
<dbReference type="AlphaFoldDB" id="A0A7U4J9R0"/>
<keyword evidence="8" id="KW-1185">Reference proteome</keyword>
<comment type="subcellular location">
    <subcellularLocation>
        <location evidence="1">Membrane</location>
        <topology evidence="1">Multi-pass membrane protein</topology>
    </subcellularLocation>
</comment>
<dbReference type="RefSeq" id="WP_044333307.1">
    <property type="nucleotide sequence ID" value="NZ_CP010836.1"/>
</dbReference>
<sequence length="441" mass="45904">MSPPPAAAGRRRGAGQVAVALYLGMVLILGGASAAGHAANLLLQVLGAALIGWSGMAAAPAGAAEPGRAGVWLVRGMLALVVVQFLPLPPAVWTQLPGREDVAQGFALIGMAPPWLLVSLSPLRSLASLAWAIPALALFIAMRGPLAPRPRTIAGVVVAIAALSACLGTVQWLTGAGYIYTITNYGFGPGFFANSNHQSMFLLMALALGAGLYARARRDGRFAPLRFVAAGIAALLILGVLINRSLACIVLLPIEIAVLSAILWPRWRRPLLFAALPLVAGLGIAATLVLGGSELTGGGAVPGISRREFAATGLRMLRDSFPVGTGLGSFPLLYPWYEDADRVGATFTNHAHNDLIELLIETGVAGAIVLGLFLWWFGASVRRIVALRSGGEIMPRCATVAIGAILLHSLVDYPLRTAALSGFFALCCAIVARPPRHAPHS</sequence>
<reference evidence="7 8" key="1">
    <citation type="journal article" date="2015" name="Int. J. Syst. Evol. Microbiol.">
        <title>Sphingomonas hengshuiensis sp. nov., isolated from lake wetland.</title>
        <authorList>
            <person name="Wei S."/>
            <person name="Wang T."/>
            <person name="Liu H."/>
            <person name="Zhang C."/>
            <person name="Guo J."/>
            <person name="Wang Q."/>
            <person name="Liang K."/>
            <person name="Zhang Z."/>
        </authorList>
    </citation>
    <scope>NUCLEOTIDE SEQUENCE [LARGE SCALE GENOMIC DNA]</scope>
    <source>
        <strain evidence="7 8">WHSC-8</strain>
    </source>
</reference>
<organism evidence="7 8">
    <name type="scientific">Sphingomonas hengshuiensis</name>
    <dbReference type="NCBI Taxonomy" id="1609977"/>
    <lineage>
        <taxon>Bacteria</taxon>
        <taxon>Pseudomonadati</taxon>
        <taxon>Pseudomonadota</taxon>
        <taxon>Alphaproteobacteria</taxon>
        <taxon>Sphingomonadales</taxon>
        <taxon>Sphingomonadaceae</taxon>
        <taxon>Sphingomonas</taxon>
    </lineage>
</organism>
<feature type="transmembrane region" description="Helical" evidence="5">
    <location>
        <begin position="17"/>
        <end position="35"/>
    </location>
</feature>
<proteinExistence type="predicted"/>
<keyword evidence="4 5" id="KW-0472">Membrane</keyword>
<dbReference type="InterPro" id="IPR007016">
    <property type="entry name" value="O-antigen_ligase-rel_domated"/>
</dbReference>
<evidence type="ECO:0000313" key="8">
    <source>
        <dbReference type="Proteomes" id="UP000032300"/>
    </source>
</evidence>
<dbReference type="PANTHER" id="PTHR37422:SF13">
    <property type="entry name" value="LIPOPOLYSACCHARIDE BIOSYNTHESIS PROTEIN PA4999-RELATED"/>
    <property type="match status" value="1"/>
</dbReference>
<dbReference type="InterPro" id="IPR051533">
    <property type="entry name" value="WaaL-like"/>
</dbReference>
<evidence type="ECO:0000256" key="4">
    <source>
        <dbReference type="ARBA" id="ARBA00023136"/>
    </source>
</evidence>
<keyword evidence="3 5" id="KW-1133">Transmembrane helix</keyword>